<accession>A0ABD0U547</accession>
<keyword evidence="5" id="KW-0653">Protein transport</keyword>
<sequence>MLSAGIVSFYHSGSLLFCRHEPPVSTWSSAKIHHQISLRMHSCFFPAQVFEGSFQASFPYYRNIKCETARRNHYHGFSSDDGLDQKPFWLTMIHDIAQNLRSLALFLLEQPSQLKYIEWPSLQSTAKTATLTLILVALLIVSLASVDSFLCYILALLVRKTA</sequence>
<comment type="similarity">
    <text evidence="2">Belongs to the SecE/SEC61-gamma family.</text>
</comment>
<evidence type="ECO:0000256" key="3">
    <source>
        <dbReference type="ARBA" id="ARBA00022448"/>
    </source>
</evidence>
<evidence type="ECO:0000256" key="1">
    <source>
        <dbReference type="ARBA" id="ARBA00004370"/>
    </source>
</evidence>
<dbReference type="InterPro" id="IPR001901">
    <property type="entry name" value="Translocase_SecE/Sec61-g"/>
</dbReference>
<evidence type="ECO:0000256" key="6">
    <source>
        <dbReference type="ARBA" id="ARBA00022989"/>
    </source>
</evidence>
<evidence type="ECO:0000313" key="11">
    <source>
        <dbReference type="Proteomes" id="UP001552299"/>
    </source>
</evidence>
<dbReference type="PANTHER" id="PTHR37247">
    <property type="entry name" value="TRANSMEMBRANE PROTEIN"/>
    <property type="match status" value="1"/>
</dbReference>
<dbReference type="PANTHER" id="PTHR37247:SF1">
    <property type="entry name" value="TRANSMEMBRANE PROTEIN"/>
    <property type="match status" value="1"/>
</dbReference>
<proteinExistence type="inferred from homology"/>
<dbReference type="Proteomes" id="UP001552299">
    <property type="component" value="Unassembled WGS sequence"/>
</dbReference>
<organism evidence="10 11">
    <name type="scientific">Dendrobium thyrsiflorum</name>
    <name type="common">Pinecone-like raceme dendrobium</name>
    <name type="synonym">Orchid</name>
    <dbReference type="NCBI Taxonomy" id="117978"/>
    <lineage>
        <taxon>Eukaryota</taxon>
        <taxon>Viridiplantae</taxon>
        <taxon>Streptophyta</taxon>
        <taxon>Embryophyta</taxon>
        <taxon>Tracheophyta</taxon>
        <taxon>Spermatophyta</taxon>
        <taxon>Magnoliopsida</taxon>
        <taxon>Liliopsida</taxon>
        <taxon>Asparagales</taxon>
        <taxon>Orchidaceae</taxon>
        <taxon>Epidendroideae</taxon>
        <taxon>Malaxideae</taxon>
        <taxon>Dendrobiinae</taxon>
        <taxon>Dendrobium</taxon>
    </lineage>
</organism>
<evidence type="ECO:0000256" key="7">
    <source>
        <dbReference type="ARBA" id="ARBA00023010"/>
    </source>
</evidence>
<comment type="subcellular location">
    <subcellularLocation>
        <location evidence="1">Membrane</location>
    </subcellularLocation>
</comment>
<keyword evidence="3" id="KW-0813">Transport</keyword>
<dbReference type="Pfam" id="PF00584">
    <property type="entry name" value="SecE"/>
    <property type="match status" value="1"/>
</dbReference>
<evidence type="ECO:0000256" key="4">
    <source>
        <dbReference type="ARBA" id="ARBA00022692"/>
    </source>
</evidence>
<gene>
    <name evidence="10" type="ORF">M5K25_021764</name>
</gene>
<keyword evidence="8 9" id="KW-0472">Membrane</keyword>
<keyword evidence="6 9" id="KW-1133">Transmembrane helix</keyword>
<keyword evidence="11" id="KW-1185">Reference proteome</keyword>
<keyword evidence="7" id="KW-0811">Translocation</keyword>
<reference evidence="10 11" key="1">
    <citation type="journal article" date="2024" name="Plant Biotechnol. J.">
        <title>Dendrobium thyrsiflorum genome and its molecular insights into genes involved in important horticultural traits.</title>
        <authorList>
            <person name="Chen B."/>
            <person name="Wang J.Y."/>
            <person name="Zheng P.J."/>
            <person name="Li K.L."/>
            <person name="Liang Y.M."/>
            <person name="Chen X.F."/>
            <person name="Zhang C."/>
            <person name="Zhao X."/>
            <person name="He X."/>
            <person name="Zhang G.Q."/>
            <person name="Liu Z.J."/>
            <person name="Xu Q."/>
        </authorList>
    </citation>
    <scope>NUCLEOTIDE SEQUENCE [LARGE SCALE GENOMIC DNA]</scope>
    <source>
        <strain evidence="10">GZMU011</strain>
    </source>
</reference>
<evidence type="ECO:0000256" key="2">
    <source>
        <dbReference type="ARBA" id="ARBA00008274"/>
    </source>
</evidence>
<evidence type="ECO:0000256" key="5">
    <source>
        <dbReference type="ARBA" id="ARBA00022927"/>
    </source>
</evidence>
<dbReference type="GO" id="GO:0016020">
    <property type="term" value="C:membrane"/>
    <property type="evidence" value="ECO:0007669"/>
    <property type="project" value="UniProtKB-SubCell"/>
</dbReference>
<dbReference type="AlphaFoldDB" id="A0ABD0U547"/>
<evidence type="ECO:0000313" key="10">
    <source>
        <dbReference type="EMBL" id="KAL0907360.1"/>
    </source>
</evidence>
<name>A0ABD0U547_DENTH</name>
<comment type="caution">
    <text evidence="10">The sequence shown here is derived from an EMBL/GenBank/DDBJ whole genome shotgun (WGS) entry which is preliminary data.</text>
</comment>
<dbReference type="EMBL" id="JANQDX010000017">
    <property type="protein sequence ID" value="KAL0907360.1"/>
    <property type="molecule type" value="Genomic_DNA"/>
</dbReference>
<evidence type="ECO:0000256" key="9">
    <source>
        <dbReference type="SAM" id="Phobius"/>
    </source>
</evidence>
<dbReference type="GO" id="GO:0015031">
    <property type="term" value="P:protein transport"/>
    <property type="evidence" value="ECO:0007669"/>
    <property type="project" value="UniProtKB-KW"/>
</dbReference>
<feature type="transmembrane region" description="Helical" evidence="9">
    <location>
        <begin position="131"/>
        <end position="158"/>
    </location>
</feature>
<protein>
    <submittedName>
        <fullName evidence="10">Uncharacterized protein</fullName>
    </submittedName>
</protein>
<keyword evidence="4 9" id="KW-0812">Transmembrane</keyword>
<evidence type="ECO:0000256" key="8">
    <source>
        <dbReference type="ARBA" id="ARBA00023136"/>
    </source>
</evidence>